<organism evidence="2 3">
    <name type="scientific">Pseudomonas fakonensis</name>
    <dbReference type="NCBI Taxonomy" id="2842355"/>
    <lineage>
        <taxon>Bacteria</taxon>
        <taxon>Pseudomonadati</taxon>
        <taxon>Pseudomonadota</taxon>
        <taxon>Gammaproteobacteria</taxon>
        <taxon>Pseudomonadales</taxon>
        <taxon>Pseudomonadaceae</taxon>
        <taxon>Pseudomonas</taxon>
    </lineage>
</organism>
<feature type="signal peptide" evidence="1">
    <location>
        <begin position="1"/>
        <end position="23"/>
    </location>
</feature>
<dbReference type="RefSeq" id="WP_217838817.1">
    <property type="nucleotide sequence ID" value="NZ_CP077076.1"/>
</dbReference>
<evidence type="ECO:0008006" key="4">
    <source>
        <dbReference type="Google" id="ProtNLM"/>
    </source>
</evidence>
<sequence length="320" mass="35623">MLAKLTALTVLLLSTLSFPSAQADERSIIEVAKVLYQQRKPALAQLKEAAALGDAESQFYLAEELSGPLEQMTQASAFWYEKSAAQGDMYAMYRLAFQNTDVCQALQNCPADGVPAQVWKDKLTGIAQSRSKHGDGEAMSMMYLLTDDLDWLEQSANAGDASSQWLLANRYREGHGIFLIPSNRKKEEERLLKLAAENGLPKAQIEYAGLLAERGDNAEGEQWYLKAVNSSYITALSSYAHMLERGDLYNIPKNPQKAYEFHSLVLSLDTADMLHETTAERMSMLEKTLSPSEIAQARVNADAWAKTHPPLSFYRMKLGL</sequence>
<keyword evidence="3" id="KW-1185">Reference proteome</keyword>
<feature type="chain" id="PRO_5045777193" description="Sel1 repeat family protein" evidence="1">
    <location>
        <begin position="24"/>
        <end position="320"/>
    </location>
</feature>
<dbReference type="PANTHER" id="PTHR11102">
    <property type="entry name" value="SEL-1-LIKE PROTEIN"/>
    <property type="match status" value="1"/>
</dbReference>
<dbReference type="InterPro" id="IPR050767">
    <property type="entry name" value="Sel1_AlgK"/>
</dbReference>
<keyword evidence="1" id="KW-0732">Signal</keyword>
<evidence type="ECO:0000313" key="2">
    <source>
        <dbReference type="EMBL" id="QXH49193.1"/>
    </source>
</evidence>
<evidence type="ECO:0000256" key="1">
    <source>
        <dbReference type="SAM" id="SignalP"/>
    </source>
</evidence>
<name>A0ABX8MY26_9PSED</name>
<dbReference type="EMBL" id="CP077076">
    <property type="protein sequence ID" value="QXH49193.1"/>
    <property type="molecule type" value="Genomic_DNA"/>
</dbReference>
<reference evidence="2" key="1">
    <citation type="journal article" date="2021" name="Microorganisms">
        <title>The Ever-Expanding Pseudomonas Genus: Description of 43 New Species and Partition of the Pseudomonas putida Group.</title>
        <authorList>
            <person name="Girard L."/>
            <person name="Lood C."/>
            <person name="Hofte M."/>
            <person name="Vandamme P."/>
            <person name="Rokni-Zadeh H."/>
            <person name="van Noort V."/>
            <person name="Lavigne R."/>
            <person name="De Mot R."/>
        </authorList>
    </citation>
    <scope>NUCLEOTIDE SEQUENCE</scope>
    <source>
        <strain evidence="2">COW40</strain>
    </source>
</reference>
<gene>
    <name evidence="2" type="ORF">KSS94_14650</name>
</gene>
<protein>
    <recommendedName>
        <fullName evidence="4">Sel1 repeat family protein</fullName>
    </recommendedName>
</protein>
<dbReference type="Proteomes" id="UP001046350">
    <property type="component" value="Chromosome"/>
</dbReference>
<dbReference type="PANTHER" id="PTHR11102:SF160">
    <property type="entry name" value="ERAD-ASSOCIATED E3 UBIQUITIN-PROTEIN LIGASE COMPONENT HRD3"/>
    <property type="match status" value="1"/>
</dbReference>
<evidence type="ECO:0000313" key="3">
    <source>
        <dbReference type="Proteomes" id="UP001046350"/>
    </source>
</evidence>
<proteinExistence type="predicted"/>
<accession>A0ABX8MY26</accession>